<feature type="compositionally biased region" description="Polar residues" evidence="2">
    <location>
        <begin position="52"/>
        <end position="62"/>
    </location>
</feature>
<keyword evidence="1" id="KW-0539">Nucleus</keyword>
<feature type="region of interest" description="Disordered" evidence="2">
    <location>
        <begin position="229"/>
        <end position="305"/>
    </location>
</feature>
<dbReference type="Proteomes" id="UP001610728">
    <property type="component" value="Unassembled WGS sequence"/>
</dbReference>
<feature type="compositionally biased region" description="Basic and acidic residues" evidence="2">
    <location>
        <begin position="167"/>
        <end position="176"/>
    </location>
</feature>
<dbReference type="PROSITE" id="PS50048">
    <property type="entry name" value="ZN2_CY6_FUNGAL_2"/>
    <property type="match status" value="1"/>
</dbReference>
<feature type="compositionally biased region" description="Polar residues" evidence="2">
    <location>
        <begin position="258"/>
        <end position="274"/>
    </location>
</feature>
<dbReference type="PROSITE" id="PS00463">
    <property type="entry name" value="ZN2_CY6_FUNGAL_1"/>
    <property type="match status" value="1"/>
</dbReference>
<feature type="region of interest" description="Disordered" evidence="2">
    <location>
        <begin position="164"/>
        <end position="187"/>
    </location>
</feature>
<evidence type="ECO:0000313" key="5">
    <source>
        <dbReference type="Proteomes" id="UP001610728"/>
    </source>
</evidence>
<dbReference type="GeneID" id="98115851"/>
<feature type="region of interest" description="Disordered" evidence="2">
    <location>
        <begin position="21"/>
        <end position="62"/>
    </location>
</feature>
<gene>
    <name evidence="4" type="ORF">HOO65_020218</name>
</gene>
<evidence type="ECO:0000313" key="4">
    <source>
        <dbReference type="EMBL" id="KAL2889676.1"/>
    </source>
</evidence>
<organism evidence="4 5">
    <name type="scientific">Ceratocystis lukuohia</name>
    <dbReference type="NCBI Taxonomy" id="2019550"/>
    <lineage>
        <taxon>Eukaryota</taxon>
        <taxon>Fungi</taxon>
        <taxon>Dikarya</taxon>
        <taxon>Ascomycota</taxon>
        <taxon>Pezizomycotina</taxon>
        <taxon>Sordariomycetes</taxon>
        <taxon>Hypocreomycetidae</taxon>
        <taxon>Microascales</taxon>
        <taxon>Ceratocystidaceae</taxon>
        <taxon>Ceratocystis</taxon>
    </lineage>
</organism>
<evidence type="ECO:0000259" key="3">
    <source>
        <dbReference type="PROSITE" id="PS50048"/>
    </source>
</evidence>
<dbReference type="PANTHER" id="PTHR37534">
    <property type="entry name" value="TRANSCRIPTIONAL ACTIVATOR PROTEIN UGA3"/>
    <property type="match status" value="1"/>
</dbReference>
<keyword evidence="5" id="KW-1185">Reference proteome</keyword>
<proteinExistence type="predicted"/>
<sequence length="618" mass="68750">MEDKYQHFLTFMSGGQDAPLNFYSPDSNTDNDINLNFDADEAPSTRPPLAHSSGSSQQASYVAPSTGSAATASLVSSGDGASAAVTPISSSTAFAPTPEIHTHYNGGETTVFSVVDGQNWRRRSSGTDHVKHRRTRSGCYTCRTRRVKCDEGRPICERCRKGNRSCKYPDPDDKPRKGAKAAKPKGREEFRLPLIKATEYAHFLPSYHPLAFQKKGYSADKGVTKLETIPDLDDPEESLITGAQPPAPSVQHDPSADVAQNRTTNAGSSPNSSETSRKFSASVSPTDSTAASSAAEADGPPTRSLVSKTYSHLSSDMKDCLDCDSHEFFSVTLPRLALLDETLLGNFMETPVGRILLAWYSRFDCCVGIMGRFETALPNDWFINFAEVMATRTAASLPDTQLFIEEGASNLRLCSHEIAQLNYNATNNRITMEGPYQIVDLTDPKFKLYKGPFFASNVLRAEFHSIFMMLNFQQAMLDKKGSAYLDCQRHAYAICAIFEGIYRYPDAPKGALLPVQACLGLAALFFPQDSRHRSWLREMFALVETIGYIQSKSARKGMTKFFNDETIAQWWYPDEQGFTKILRSVRSYTDERNLHAQKWQEELRDMNHIFSKLTIDAE</sequence>
<accession>A0ABR4MN52</accession>
<dbReference type="InterPro" id="IPR001138">
    <property type="entry name" value="Zn2Cys6_DnaBD"/>
</dbReference>
<feature type="compositionally biased region" description="Low complexity" evidence="2">
    <location>
        <begin position="280"/>
        <end position="298"/>
    </location>
</feature>
<protein>
    <submittedName>
        <fullName evidence="4">C6 finger domain-containing protein</fullName>
    </submittedName>
</protein>
<dbReference type="RefSeq" id="XP_070860856.1">
    <property type="nucleotide sequence ID" value="XM_071006449.1"/>
</dbReference>
<feature type="compositionally biased region" description="Polar residues" evidence="2">
    <location>
        <begin position="24"/>
        <end position="34"/>
    </location>
</feature>
<dbReference type="InterPro" id="IPR036864">
    <property type="entry name" value="Zn2-C6_fun-type_DNA-bd_sf"/>
</dbReference>
<dbReference type="PANTHER" id="PTHR37534:SF7">
    <property type="entry name" value="TRANSCRIPTIONAL ACTIVATOR PROTEIN UGA3"/>
    <property type="match status" value="1"/>
</dbReference>
<evidence type="ECO:0000256" key="1">
    <source>
        <dbReference type="ARBA" id="ARBA00023242"/>
    </source>
</evidence>
<comment type="caution">
    <text evidence="4">The sequence shown here is derived from an EMBL/GenBank/DDBJ whole genome shotgun (WGS) entry which is preliminary data.</text>
</comment>
<dbReference type="SMART" id="SM00066">
    <property type="entry name" value="GAL4"/>
    <property type="match status" value="1"/>
</dbReference>
<dbReference type="SUPFAM" id="SSF57701">
    <property type="entry name" value="Zn2/Cys6 DNA-binding domain"/>
    <property type="match status" value="1"/>
</dbReference>
<feature type="domain" description="Zn(2)-C6 fungal-type" evidence="3">
    <location>
        <begin position="138"/>
        <end position="168"/>
    </location>
</feature>
<reference evidence="4 5" key="1">
    <citation type="submission" date="2020-05" db="EMBL/GenBank/DDBJ databases">
        <title>Ceratocystis lukuohia genome.</title>
        <authorList>
            <person name="Harrington T.C."/>
            <person name="Kim K."/>
            <person name="Mayers C.G."/>
        </authorList>
    </citation>
    <scope>NUCLEOTIDE SEQUENCE [LARGE SCALE GENOMIC DNA]</scope>
    <source>
        <strain evidence="4 5">C4212</strain>
    </source>
</reference>
<dbReference type="CDD" id="cd00067">
    <property type="entry name" value="GAL4"/>
    <property type="match status" value="1"/>
</dbReference>
<dbReference type="Pfam" id="PF00172">
    <property type="entry name" value="Zn_clus"/>
    <property type="match status" value="1"/>
</dbReference>
<evidence type="ECO:0000256" key="2">
    <source>
        <dbReference type="SAM" id="MobiDB-lite"/>
    </source>
</evidence>
<dbReference type="EMBL" id="JABSNW010000002">
    <property type="protein sequence ID" value="KAL2889676.1"/>
    <property type="molecule type" value="Genomic_DNA"/>
</dbReference>
<dbReference type="Gene3D" id="4.10.240.10">
    <property type="entry name" value="Zn(2)-C6 fungal-type DNA-binding domain"/>
    <property type="match status" value="1"/>
</dbReference>
<name>A0ABR4MN52_9PEZI</name>